<evidence type="ECO:0000259" key="2">
    <source>
        <dbReference type="Pfam" id="PF13191"/>
    </source>
</evidence>
<dbReference type="PANTHER" id="PTHR43642">
    <property type="entry name" value="HYBRID SIGNAL TRANSDUCTION HISTIDINE KINASE G"/>
    <property type="match status" value="1"/>
</dbReference>
<evidence type="ECO:0000256" key="1">
    <source>
        <dbReference type="SAM" id="MobiDB-lite"/>
    </source>
</evidence>
<dbReference type="PANTHER" id="PTHR43642:SF1">
    <property type="entry name" value="HYBRID SIGNAL TRANSDUCTION HISTIDINE KINASE G"/>
    <property type="match status" value="1"/>
</dbReference>
<feature type="region of interest" description="Disordered" evidence="1">
    <location>
        <begin position="185"/>
        <end position="220"/>
    </location>
</feature>
<feature type="compositionally biased region" description="Polar residues" evidence="1">
    <location>
        <begin position="253"/>
        <end position="274"/>
    </location>
</feature>
<feature type="domain" description="Orc1-like AAA ATPase" evidence="2">
    <location>
        <begin position="616"/>
        <end position="796"/>
    </location>
</feature>
<sequence>MAEQVIKAEKLALCGSSKNMDALDCGWDVDWVKYATVSCGAVGCSATGSVVQLLPSLTVQVSDDEKLAALAASAIGCIDVSGNKGGDNFNVQAVAVGAVVGAESDSSNYYLDQQDNNLFTQGSGFNQNLTPSPTTDDVNDEALAREFEAFLERCDDEGSLASANSLGESVNATLSKQRGLQVSAESGSSNYYSDQQDNNLFTQGSGFNQNLTPSPTTDDVNDEALAREFEAFLERCDDEGSLASANSLGGSQDNNLFTQGSGFNQNLTPSPTTDDVNDEALAREFEAFLERCDDEGSLASANSLGESVNATLSKQRGLQVSAESGSSNYYSDQQDNNLFTQGSGFNQNLTPSPTTDDVNDEALAREFEAFLERCDDEGSLASANSLGGSVSAISSNQRGLQVKPDQSGEAELSKKCPVGMSKSINTNSACPRNTNQQAYLNVTSAKIDCPKSSKTVVTNIYYRATNEKYPRIYHLALLFYELFSGGETPLFELRTISSRDGAFVSLPTSNEGCSANKDSSVAKEPKRRQDLSGLKKSVDLAFEYLKFMQIPGPLCHLIHDMLNCVYGDLGRGECYTNMEDIRADLHLMLEKPKFLQGMNMNQLPLGLQLGEITIPREEEMQSVTSRYQKCLSGSCEIVVVNGESGSGKSWLCLQVGSAIVADGGIFLMGKFEMHESKPFSALAMAFGQYISIVMADISSDWARMVVHSLQSTLGQDACHLVEILPSLGELLGVSVHDAAARGYYDCGNAVQRIHYLLCKFVDVMTATSQVSLTLCLDDLQWADEASTSVLNRVLAQSRNKFFFVGSCRGDQMKSDHPFWNMLVKINDNGVNVTTVSMTCLNENTLNGETFFKINDNDVNVTTVSMTCLNENTLNGYISELLYLSPRLVKHGLLKVDLGNQRWIWDEEKIYSSKLPDNVAACFTANIGKLSTEVQLALQILSMLGASARSACVEALEFQLGVVISDPLKVAIKEGLVTYINDSYSFCHDRIEEASYQMIQEHDRICNHLTYGRCLVKLALKNGDDDMLFVGIRQVNSGGPSAITDEAEYFVMAQYNMAAGKRSMAKSNYNQAYSLFDHGITFLRKNHWKQHYQFSIELYELACRCALASGLIQELQLVADHLLKHARSFEDELNTHFIIMSSKEMSISQLPEALGKGLSIIKRLGVEIPNNPSLELFNQQMDFTTAITRNVSSEGFLNYRLMTDPQKLALMKFLAKTQNLAFFVNHTFHSCVVLKMVQVTVSSGISPKSPIALAAYGSLLANCGKITLGASFTSLAKAMLARVDREGAGEVLIMHSEVKCFIEPAQAANELHLEAESASLSAGEIHCACYSRLLYATTLFWSGPVLQTVNENATNACLFMKSLSHDNSLFFVLLLKSTISVLTEGESATESRKELLKTALENNNARFQMNVSFHNLYLDLVYFQQDVKGFCETYHQHEIPSGLVVFYETSHSFIAGLASYQAYRETGDFLWYERGKKRLDEMKIWAEQGAAWNFSHKLSLLTAEDCFCLGDLDNAKQAYKQAISTADAHRFVNDSAIACELAAKFYLGIGELQMSLQHFTLAHEKYSSWGAIGKAEKLFLYTIEKFTSLLTGKRPSGTGM</sequence>
<evidence type="ECO:0000313" key="3">
    <source>
        <dbReference type="EMBL" id="KAL3790792.1"/>
    </source>
</evidence>
<name>A0ABD3PSN7_9STRA</name>
<evidence type="ECO:0000313" key="4">
    <source>
        <dbReference type="Proteomes" id="UP001530400"/>
    </source>
</evidence>
<feature type="compositionally biased region" description="Polar residues" evidence="1">
    <location>
        <begin position="185"/>
        <end position="218"/>
    </location>
</feature>
<dbReference type="Pfam" id="PF13191">
    <property type="entry name" value="AAA_16"/>
    <property type="match status" value="1"/>
</dbReference>
<accession>A0ABD3PSN7</accession>
<dbReference type="SUPFAM" id="SSF52540">
    <property type="entry name" value="P-loop containing nucleoside triphosphate hydrolases"/>
    <property type="match status" value="1"/>
</dbReference>
<dbReference type="EMBL" id="JALLPJ020000485">
    <property type="protein sequence ID" value="KAL3790792.1"/>
    <property type="molecule type" value="Genomic_DNA"/>
</dbReference>
<dbReference type="InterPro" id="IPR027417">
    <property type="entry name" value="P-loop_NTPase"/>
</dbReference>
<dbReference type="InterPro" id="IPR053159">
    <property type="entry name" value="Hybrid_Histidine_Kinase"/>
</dbReference>
<comment type="caution">
    <text evidence="3">The sequence shown here is derived from an EMBL/GenBank/DDBJ whole genome shotgun (WGS) entry which is preliminary data.</text>
</comment>
<protein>
    <recommendedName>
        <fullName evidence="2">Orc1-like AAA ATPase domain-containing protein</fullName>
    </recommendedName>
</protein>
<proteinExistence type="predicted"/>
<organism evidence="3 4">
    <name type="scientific">Cyclotella atomus</name>
    <dbReference type="NCBI Taxonomy" id="382360"/>
    <lineage>
        <taxon>Eukaryota</taxon>
        <taxon>Sar</taxon>
        <taxon>Stramenopiles</taxon>
        <taxon>Ochrophyta</taxon>
        <taxon>Bacillariophyta</taxon>
        <taxon>Coscinodiscophyceae</taxon>
        <taxon>Thalassiosirophycidae</taxon>
        <taxon>Stephanodiscales</taxon>
        <taxon>Stephanodiscaceae</taxon>
        <taxon>Cyclotella</taxon>
    </lineage>
</organism>
<dbReference type="Proteomes" id="UP001530400">
    <property type="component" value="Unassembled WGS sequence"/>
</dbReference>
<feature type="region of interest" description="Disordered" evidence="1">
    <location>
        <begin position="253"/>
        <end position="276"/>
    </location>
</feature>
<gene>
    <name evidence="3" type="ORF">ACHAWO_012926</name>
</gene>
<keyword evidence="4" id="KW-1185">Reference proteome</keyword>
<dbReference type="InterPro" id="IPR041664">
    <property type="entry name" value="AAA_16"/>
</dbReference>
<reference evidence="3 4" key="1">
    <citation type="submission" date="2024-10" db="EMBL/GenBank/DDBJ databases">
        <title>Updated reference genomes for cyclostephanoid diatoms.</title>
        <authorList>
            <person name="Roberts W.R."/>
            <person name="Alverson A.J."/>
        </authorList>
    </citation>
    <scope>NUCLEOTIDE SEQUENCE [LARGE SCALE GENOMIC DNA]</scope>
    <source>
        <strain evidence="3 4">AJA010-31</strain>
    </source>
</reference>